<feature type="transmembrane region" description="Helical" evidence="1">
    <location>
        <begin position="100"/>
        <end position="124"/>
    </location>
</feature>
<feature type="transmembrane region" description="Helical" evidence="1">
    <location>
        <begin position="12"/>
        <end position="45"/>
    </location>
</feature>
<dbReference type="AlphaFoldDB" id="A0A9P5PV83"/>
<evidence type="ECO:0000313" key="3">
    <source>
        <dbReference type="Proteomes" id="UP000772434"/>
    </source>
</evidence>
<keyword evidence="3" id="KW-1185">Reference proteome</keyword>
<gene>
    <name evidence="2" type="ORF">BDP27DRAFT_1319345</name>
</gene>
<evidence type="ECO:0000256" key="1">
    <source>
        <dbReference type="SAM" id="Phobius"/>
    </source>
</evidence>
<dbReference type="EMBL" id="JADNRY010000020">
    <property type="protein sequence ID" value="KAF9073071.1"/>
    <property type="molecule type" value="Genomic_DNA"/>
</dbReference>
<feature type="transmembrane region" description="Helical" evidence="1">
    <location>
        <begin position="172"/>
        <end position="194"/>
    </location>
</feature>
<accession>A0A9P5PV83</accession>
<feature type="transmembrane region" description="Helical" evidence="1">
    <location>
        <begin position="57"/>
        <end position="80"/>
    </location>
</feature>
<comment type="caution">
    <text evidence="2">The sequence shown here is derived from an EMBL/GenBank/DDBJ whole genome shotgun (WGS) entry which is preliminary data.</text>
</comment>
<sequence>MSSGPPTLPTGVILGLKVILIDILVESLWLGVQGVVTVIGIYLLCSRGQTKSFGNRFLIGIILFLFFSSTCSLSLITWDYMNRVDGFNGIYDATPIINKVNIITMVFQRLSYFISDSIVVWRAWLLWNRNVFVKMLLVVCLMGTITASFVQGALSVHQQIRQTGGVSIGSGLFSLMFSIPLLFTNLASTTLIAAKIWEYRRDILNQLSTSKTRVFGVLLILLESSVLYCIFWILALLSVFPDIITPIGLSAIMGSLPYVTAIYPVMIVVLVTLGKNNYGSTIQATANTTVMRFNHTTTATVNSDFYDPENFHPKKRLSGDHRSSSS</sequence>
<dbReference type="OrthoDB" id="3174319at2759"/>
<feature type="transmembrane region" description="Helical" evidence="1">
    <location>
        <begin position="214"/>
        <end position="235"/>
    </location>
</feature>
<reference evidence="2" key="1">
    <citation type="submission" date="2020-11" db="EMBL/GenBank/DDBJ databases">
        <authorList>
            <consortium name="DOE Joint Genome Institute"/>
            <person name="Ahrendt S."/>
            <person name="Riley R."/>
            <person name="Andreopoulos W."/>
            <person name="Labutti K."/>
            <person name="Pangilinan J."/>
            <person name="Ruiz-Duenas F.J."/>
            <person name="Barrasa J.M."/>
            <person name="Sanchez-Garcia M."/>
            <person name="Camarero S."/>
            <person name="Miyauchi S."/>
            <person name="Serrano A."/>
            <person name="Linde D."/>
            <person name="Babiker R."/>
            <person name="Drula E."/>
            <person name="Ayuso-Fernandez I."/>
            <person name="Pacheco R."/>
            <person name="Padilla G."/>
            <person name="Ferreira P."/>
            <person name="Barriuso J."/>
            <person name="Kellner H."/>
            <person name="Castanera R."/>
            <person name="Alfaro M."/>
            <person name="Ramirez L."/>
            <person name="Pisabarro A.G."/>
            <person name="Kuo A."/>
            <person name="Tritt A."/>
            <person name="Lipzen A."/>
            <person name="He G."/>
            <person name="Yan M."/>
            <person name="Ng V."/>
            <person name="Cullen D."/>
            <person name="Martin F."/>
            <person name="Rosso M.-N."/>
            <person name="Henrissat B."/>
            <person name="Hibbett D."/>
            <person name="Martinez A.T."/>
            <person name="Grigoriev I.V."/>
        </authorList>
    </citation>
    <scope>NUCLEOTIDE SEQUENCE</scope>
    <source>
        <strain evidence="2">AH 40177</strain>
    </source>
</reference>
<protein>
    <submittedName>
        <fullName evidence="2">Uncharacterized protein</fullName>
    </submittedName>
</protein>
<keyword evidence="1" id="KW-0812">Transmembrane</keyword>
<dbReference type="Proteomes" id="UP000772434">
    <property type="component" value="Unassembled WGS sequence"/>
</dbReference>
<keyword evidence="1" id="KW-0472">Membrane</keyword>
<feature type="transmembrane region" description="Helical" evidence="1">
    <location>
        <begin position="247"/>
        <end position="273"/>
    </location>
</feature>
<keyword evidence="1" id="KW-1133">Transmembrane helix</keyword>
<feature type="transmembrane region" description="Helical" evidence="1">
    <location>
        <begin position="131"/>
        <end position="152"/>
    </location>
</feature>
<evidence type="ECO:0000313" key="2">
    <source>
        <dbReference type="EMBL" id="KAF9073071.1"/>
    </source>
</evidence>
<proteinExistence type="predicted"/>
<name>A0A9P5PV83_9AGAR</name>
<organism evidence="2 3">
    <name type="scientific">Rhodocollybia butyracea</name>
    <dbReference type="NCBI Taxonomy" id="206335"/>
    <lineage>
        <taxon>Eukaryota</taxon>
        <taxon>Fungi</taxon>
        <taxon>Dikarya</taxon>
        <taxon>Basidiomycota</taxon>
        <taxon>Agaricomycotina</taxon>
        <taxon>Agaricomycetes</taxon>
        <taxon>Agaricomycetidae</taxon>
        <taxon>Agaricales</taxon>
        <taxon>Marasmiineae</taxon>
        <taxon>Omphalotaceae</taxon>
        <taxon>Rhodocollybia</taxon>
    </lineage>
</organism>